<feature type="transmembrane region" description="Helical" evidence="5">
    <location>
        <begin position="356"/>
        <end position="376"/>
    </location>
</feature>
<dbReference type="OrthoDB" id="138672at2"/>
<evidence type="ECO:0000313" key="7">
    <source>
        <dbReference type="EMBL" id="ASW43800.1"/>
    </source>
</evidence>
<gene>
    <name evidence="7" type="ORF">BEN51_09985</name>
</gene>
<evidence type="ECO:0000313" key="8">
    <source>
        <dbReference type="Proteomes" id="UP000264883"/>
    </source>
</evidence>
<dbReference type="KEGG" id="cia:BEN51_09985"/>
<feature type="transmembrane region" description="Helical" evidence="5">
    <location>
        <begin position="70"/>
        <end position="89"/>
    </location>
</feature>
<dbReference type="GO" id="GO:0016020">
    <property type="term" value="C:membrane"/>
    <property type="evidence" value="ECO:0007669"/>
    <property type="project" value="UniProtKB-SubCell"/>
</dbReference>
<feature type="transmembrane region" description="Helical" evidence="5">
    <location>
        <begin position="427"/>
        <end position="453"/>
    </location>
</feature>
<dbReference type="Pfam" id="PF01061">
    <property type="entry name" value="ABC2_membrane"/>
    <property type="match status" value="1"/>
</dbReference>
<evidence type="ECO:0000256" key="5">
    <source>
        <dbReference type="SAM" id="Phobius"/>
    </source>
</evidence>
<evidence type="ECO:0000256" key="4">
    <source>
        <dbReference type="ARBA" id="ARBA00023136"/>
    </source>
</evidence>
<dbReference type="EMBL" id="CP016786">
    <property type="protein sequence ID" value="ASW43800.1"/>
    <property type="molecule type" value="Genomic_DNA"/>
</dbReference>
<accession>A0A343JE42</accession>
<proteinExistence type="predicted"/>
<feature type="transmembrane region" description="Helical" evidence="5">
    <location>
        <begin position="473"/>
        <end position="492"/>
    </location>
</feature>
<reference evidence="7 8" key="1">
    <citation type="submission" date="2016-08" db="EMBL/GenBank/DDBJ databases">
        <title>Complete Genome Sequence Of The Indigo Reducing Clostridium isatidis DSM15098.</title>
        <authorList>
            <person name="Little G.T."/>
            <person name="Minton N.P."/>
        </authorList>
    </citation>
    <scope>NUCLEOTIDE SEQUENCE [LARGE SCALE GENOMIC DNA]</scope>
    <source>
        <strain evidence="7 8">DSM 15098</strain>
    </source>
</reference>
<keyword evidence="2 5" id="KW-0812">Transmembrane</keyword>
<keyword evidence="4 5" id="KW-0472">Membrane</keyword>
<evidence type="ECO:0000256" key="1">
    <source>
        <dbReference type="ARBA" id="ARBA00004141"/>
    </source>
</evidence>
<dbReference type="AlphaFoldDB" id="A0A343JE42"/>
<organism evidence="7 8">
    <name type="scientific">Clostridium isatidis</name>
    <dbReference type="NCBI Taxonomy" id="182773"/>
    <lineage>
        <taxon>Bacteria</taxon>
        <taxon>Bacillati</taxon>
        <taxon>Bacillota</taxon>
        <taxon>Clostridia</taxon>
        <taxon>Eubacteriales</taxon>
        <taxon>Clostridiaceae</taxon>
        <taxon>Clostridium</taxon>
    </lineage>
</organism>
<feature type="transmembrane region" description="Helical" evidence="5">
    <location>
        <begin position="33"/>
        <end position="58"/>
    </location>
</feature>
<protein>
    <submittedName>
        <fullName evidence="7">ABC transporter permease</fullName>
    </submittedName>
</protein>
<dbReference type="InterPro" id="IPR013525">
    <property type="entry name" value="ABC2_TM"/>
</dbReference>
<comment type="subcellular location">
    <subcellularLocation>
        <location evidence="1">Membrane</location>
        <topology evidence="1">Multi-pass membrane protein</topology>
    </subcellularLocation>
</comment>
<evidence type="ECO:0000256" key="3">
    <source>
        <dbReference type="ARBA" id="ARBA00022989"/>
    </source>
</evidence>
<feature type="transmembrane region" description="Helical" evidence="5">
    <location>
        <begin position="397"/>
        <end position="421"/>
    </location>
</feature>
<dbReference type="RefSeq" id="WP_119865934.1">
    <property type="nucleotide sequence ID" value="NZ_CP016786.1"/>
</dbReference>
<keyword evidence="8" id="KW-1185">Reference proteome</keyword>
<dbReference type="Proteomes" id="UP000264883">
    <property type="component" value="Chromosome"/>
</dbReference>
<feature type="transmembrane region" description="Helical" evidence="5">
    <location>
        <begin position="314"/>
        <end position="336"/>
    </location>
</feature>
<evidence type="ECO:0000259" key="6">
    <source>
        <dbReference type="Pfam" id="PF01061"/>
    </source>
</evidence>
<feature type="transmembrane region" description="Helical" evidence="5">
    <location>
        <begin position="149"/>
        <end position="177"/>
    </location>
</feature>
<dbReference type="GO" id="GO:0140359">
    <property type="term" value="F:ABC-type transporter activity"/>
    <property type="evidence" value="ECO:0007669"/>
    <property type="project" value="InterPro"/>
</dbReference>
<name>A0A343JE42_9CLOT</name>
<feature type="transmembrane region" description="Helical" evidence="5">
    <location>
        <begin position="249"/>
        <end position="267"/>
    </location>
</feature>
<feature type="transmembrane region" description="Helical" evidence="5">
    <location>
        <begin position="498"/>
        <end position="521"/>
    </location>
</feature>
<feature type="domain" description="ABC-2 type transporter transmembrane" evidence="6">
    <location>
        <begin position="298"/>
        <end position="459"/>
    </location>
</feature>
<keyword evidence="3 5" id="KW-1133">Transmembrane helix</keyword>
<sequence length="532" mass="59792">MNKLYVLFKTTFINSTGINKLIKEKSIKERARLILIYILIGISMLSLAFSASINSYLMADTLKAMGIFDLQIIMAFILSVIIIFFTSIYKAQGLLFSSKDYDLLMSMPIKTNIILINKMLNLLVMNYLILIFTFLPQSVVYFIKSEVSSLYFVYLTIVFIFIPLIPIVFSSVIAFFIAFISSRLKYKNLIINLGTILFVAFIIIASFNSGDLIQNIISNSKSMTEGIKKLYPPLIFASRALTELNIKDLLIFIGISLMVFSIFVVIFSKSFKSINLKLQETYRKSNYKLGKITSSSKVAALLKKEIRRYFSTPIYVLNTIIGPVLLIIAAIATMIFGKDVIYTIAEVEFSEQLIPLFIIALICGISSTSCTTSSSISLEGKNLWILKSSPIKVKDIFIGKIALNILLILPAALISSIIFFISLKLPITSFIFLIIITTIYSFVIPILGLIVNLYFPKLEWTSETTVVKQSSSVFVQMLLSAVIVVIPIFVFVKGNITNFNLFMILVTIYLLIVLIVLLIILNTVGVKLFKKL</sequence>
<feature type="transmembrane region" description="Helical" evidence="5">
    <location>
        <begin position="120"/>
        <end position="143"/>
    </location>
</feature>
<evidence type="ECO:0000256" key="2">
    <source>
        <dbReference type="ARBA" id="ARBA00022692"/>
    </source>
</evidence>
<feature type="transmembrane region" description="Helical" evidence="5">
    <location>
        <begin position="189"/>
        <end position="207"/>
    </location>
</feature>